<feature type="region of interest" description="Disordered" evidence="1">
    <location>
        <begin position="1"/>
        <end position="55"/>
    </location>
</feature>
<evidence type="ECO:0000313" key="3">
    <source>
        <dbReference type="Proteomes" id="UP000215902"/>
    </source>
</evidence>
<comment type="caution">
    <text evidence="2">The sequence shown here is derived from an EMBL/GenBank/DDBJ whole genome shotgun (WGS) entry which is preliminary data.</text>
</comment>
<keyword evidence="3" id="KW-1185">Reference proteome</keyword>
<feature type="compositionally biased region" description="Polar residues" evidence="1">
    <location>
        <begin position="1"/>
        <end position="25"/>
    </location>
</feature>
<dbReference type="EMBL" id="NIVC01000228">
    <property type="protein sequence ID" value="PAA87486.1"/>
    <property type="molecule type" value="Genomic_DNA"/>
</dbReference>
<dbReference type="Proteomes" id="UP000215902">
    <property type="component" value="Unassembled WGS sequence"/>
</dbReference>
<reference evidence="2 3" key="1">
    <citation type="submission" date="2017-06" db="EMBL/GenBank/DDBJ databases">
        <title>A platform for efficient transgenesis in Macrostomum lignano, a flatworm model organism for stem cell research.</title>
        <authorList>
            <person name="Berezikov E."/>
        </authorList>
    </citation>
    <scope>NUCLEOTIDE SEQUENCE [LARGE SCALE GENOMIC DNA]</scope>
    <source>
        <strain evidence="2">DV1</strain>
        <tissue evidence="2">Whole organism</tissue>
    </source>
</reference>
<name>A0A267GN88_9PLAT</name>
<sequence length="55" mass="5497">MLKNSENFPHNQIAQPTQRNLSQPQAAAAEAPTQRNLSQPQAAGVGGGGGGDGGA</sequence>
<accession>A0A267GN88</accession>
<dbReference type="AlphaFoldDB" id="A0A267GN88"/>
<gene>
    <name evidence="2" type="ORF">BOX15_Mlig001308g1</name>
</gene>
<organism evidence="2 3">
    <name type="scientific">Macrostomum lignano</name>
    <dbReference type="NCBI Taxonomy" id="282301"/>
    <lineage>
        <taxon>Eukaryota</taxon>
        <taxon>Metazoa</taxon>
        <taxon>Spiralia</taxon>
        <taxon>Lophotrochozoa</taxon>
        <taxon>Platyhelminthes</taxon>
        <taxon>Rhabditophora</taxon>
        <taxon>Macrostomorpha</taxon>
        <taxon>Macrostomida</taxon>
        <taxon>Macrostomidae</taxon>
        <taxon>Macrostomum</taxon>
    </lineage>
</organism>
<feature type="compositionally biased region" description="Gly residues" evidence="1">
    <location>
        <begin position="44"/>
        <end position="55"/>
    </location>
</feature>
<protein>
    <submittedName>
        <fullName evidence="2">Uncharacterized protein</fullName>
    </submittedName>
</protein>
<evidence type="ECO:0000256" key="1">
    <source>
        <dbReference type="SAM" id="MobiDB-lite"/>
    </source>
</evidence>
<evidence type="ECO:0000313" key="2">
    <source>
        <dbReference type="EMBL" id="PAA87486.1"/>
    </source>
</evidence>
<proteinExistence type="predicted"/>